<gene>
    <name evidence="3" type="ORF">F7725_008749</name>
</gene>
<name>A0A7J5Y812_DISMA</name>
<feature type="compositionally biased region" description="Low complexity" evidence="1">
    <location>
        <begin position="665"/>
        <end position="675"/>
    </location>
</feature>
<keyword evidence="2" id="KW-0732">Signal</keyword>
<proteinExistence type="predicted"/>
<evidence type="ECO:0000313" key="3">
    <source>
        <dbReference type="EMBL" id="KAF3845586.1"/>
    </source>
</evidence>
<feature type="chain" id="PRO_5029531434" evidence="2">
    <location>
        <begin position="26"/>
        <end position="972"/>
    </location>
</feature>
<evidence type="ECO:0000256" key="2">
    <source>
        <dbReference type="SAM" id="SignalP"/>
    </source>
</evidence>
<reference evidence="3 4" key="1">
    <citation type="submission" date="2020-03" db="EMBL/GenBank/DDBJ databases">
        <title>Dissostichus mawsoni Genome sequencing and assembly.</title>
        <authorList>
            <person name="Park H."/>
        </authorList>
    </citation>
    <scope>NUCLEOTIDE SEQUENCE [LARGE SCALE GENOMIC DNA]</scope>
    <source>
        <strain evidence="3">DM0001</strain>
        <tissue evidence="3">Muscle</tissue>
    </source>
</reference>
<protein>
    <submittedName>
        <fullName evidence="3">Uncharacterized protein</fullName>
    </submittedName>
</protein>
<accession>A0A7J5Y812</accession>
<keyword evidence="4" id="KW-1185">Reference proteome</keyword>
<evidence type="ECO:0000256" key="1">
    <source>
        <dbReference type="SAM" id="MobiDB-lite"/>
    </source>
</evidence>
<organism evidence="3 4">
    <name type="scientific">Dissostichus mawsoni</name>
    <name type="common">Antarctic cod</name>
    <dbReference type="NCBI Taxonomy" id="36200"/>
    <lineage>
        <taxon>Eukaryota</taxon>
        <taxon>Metazoa</taxon>
        <taxon>Chordata</taxon>
        <taxon>Craniata</taxon>
        <taxon>Vertebrata</taxon>
        <taxon>Euteleostomi</taxon>
        <taxon>Actinopterygii</taxon>
        <taxon>Neopterygii</taxon>
        <taxon>Teleostei</taxon>
        <taxon>Neoteleostei</taxon>
        <taxon>Acanthomorphata</taxon>
        <taxon>Eupercaria</taxon>
        <taxon>Perciformes</taxon>
        <taxon>Notothenioidei</taxon>
        <taxon>Nototheniidae</taxon>
        <taxon>Dissostichus</taxon>
    </lineage>
</organism>
<feature type="region of interest" description="Disordered" evidence="1">
    <location>
        <begin position="665"/>
        <end position="692"/>
    </location>
</feature>
<dbReference type="OrthoDB" id="10686433at2759"/>
<dbReference type="EMBL" id="JAAKFY010000015">
    <property type="protein sequence ID" value="KAF3845586.1"/>
    <property type="molecule type" value="Genomic_DNA"/>
</dbReference>
<dbReference type="Proteomes" id="UP000518266">
    <property type="component" value="Unassembled WGS sequence"/>
</dbReference>
<evidence type="ECO:0000313" key="4">
    <source>
        <dbReference type="Proteomes" id="UP000518266"/>
    </source>
</evidence>
<feature type="compositionally biased region" description="Low complexity" evidence="1">
    <location>
        <begin position="682"/>
        <end position="692"/>
    </location>
</feature>
<dbReference type="AlphaFoldDB" id="A0A7J5Y812"/>
<sequence length="972" mass="105940">MSVSDTLLQLSLTLSCLILAWMSHSEKCSMLVSCRSISVSHTRMESLDVSKSSSDLREEVSVRFSRARRRYCLLRSSSWVRLSWTCLWKDCSTHRVITRNTSCSQRIYSPSDVSSPRNFFISSLATVYRTPEELGSAAVLSEDTSHSSKREKSSRNFCHRRHVSSILRRGHPPLHGQSTDAPPAAVQTPRGALDGVTLSVRAAGVTVVQQVSPALVDLAQFALDVSSSAGGAVSAESLPEELQLLLVLLRDADLLLLVDHLLDADVSVLRHLALHVGEPLTQVLVLLTEQRPLVQFLPESLPPERELQHDVQISSHCRCSSSILSVRTFRSSLLMKRLRDSLRTVRWARSPGQEEKACSRSCYLAAPLLALQVLVVFGQRCRELAFERSQFLQRASDPPLTPVPHGSGLLQGHVGPRLQGPRGTLLGGDILLGGDVQLGGDIQHPAAQLLQRLSVTLPLSQQTVDDAAPLLRPPYHALPLGAEEGQLQHPLPVTDDGVKDLLPAEHLRLEQLQETRLHCYLFNSRHTVNISNKNINTMLYRQQLQVLSADLMGFLLLRQTLHVSGDFHGQVLLRLQQELHPGNGPPGKYLHRDRTHLQLLHAVLDEGGVCGSRGVRRPQSLLSLQDPDPHGVQLELNSSVVSCLLMVVSTAESLCLSWRQQRSPPAASAAPPADGAPGGRPSGAPGPSGAPVTHTLTSSSLISSLQLLTSRCMASSCRRMPLQLSSCRCLYLCHSCSRASLLLLRSEISSRSPVHLRQVQQVSPALVDLAQFALDVSSSAGGAVSAESLPEELQLLLRRCSLCRSSLCSGSAAESWRLNDRTICTCTASSMDLACCRGTLAPAAGARGTLLGGDILLGGDVQLGGDIQHPAAQLLQRLSVTLPLSQQTVDDAAPLLRPPYHALPLVLRRASFRWNSSLQGGNNTYCGINHPLPVTDDGVKDLLPAEHLRLEQLQETRLHCYLFNSRHTVNIK</sequence>
<comment type="caution">
    <text evidence="3">The sequence shown here is derived from an EMBL/GenBank/DDBJ whole genome shotgun (WGS) entry which is preliminary data.</text>
</comment>
<feature type="signal peptide" evidence="2">
    <location>
        <begin position="1"/>
        <end position="25"/>
    </location>
</feature>